<name>A0A0U1KV13_9FIRM</name>
<evidence type="ECO:0000259" key="1">
    <source>
        <dbReference type="Pfam" id="PF07796"/>
    </source>
</evidence>
<evidence type="ECO:0000313" key="3">
    <source>
        <dbReference type="Proteomes" id="UP000049855"/>
    </source>
</evidence>
<proteinExistence type="predicted"/>
<dbReference type="RefSeq" id="WP_021169916.1">
    <property type="nucleotide sequence ID" value="NZ_CTRP01000003.1"/>
</dbReference>
<reference evidence="3" key="1">
    <citation type="submission" date="2015-03" db="EMBL/GenBank/DDBJ databases">
        <authorList>
            <person name="Nijsse Bart"/>
        </authorList>
    </citation>
    <scope>NUCLEOTIDE SEQUENCE [LARGE SCALE GENOMIC DNA]</scope>
</reference>
<dbReference type="Proteomes" id="UP000049855">
    <property type="component" value="Unassembled WGS sequence"/>
</dbReference>
<dbReference type="EMBL" id="CTRP01000003">
    <property type="protein sequence ID" value="CQR71211.1"/>
    <property type="molecule type" value="Genomic_DNA"/>
</dbReference>
<protein>
    <recommendedName>
        <fullName evidence="1">DUF1638 domain-containing protein</fullName>
    </recommendedName>
</protein>
<dbReference type="InterPro" id="IPR012437">
    <property type="entry name" value="DUF1638"/>
</dbReference>
<keyword evidence="3" id="KW-1185">Reference proteome</keyword>
<accession>A0A0U1KV13</accession>
<sequence length="221" mass="25010">MLTVILACQTMKDELNLAMQQSGINYPVVYLESGLHNSPENLREKVQEQVDTLDADIILLVFGCCGKGLVGIKSTKAQLVIPRIDDCITFLLGSTENRRSIPNEISTYFITKGWLDPDGNVMWSYQSWVERYGERKALRLTQKMLAHYTRFMIIDTGAYDIEGIMPKIKDACEKFNMHYDITPGSLRLLHILLTGPWGPEFIILNPGQETVASDFYPSLVT</sequence>
<organism evidence="2 3">
    <name type="scientific">Sporomusa ovata</name>
    <dbReference type="NCBI Taxonomy" id="2378"/>
    <lineage>
        <taxon>Bacteria</taxon>
        <taxon>Bacillati</taxon>
        <taxon>Bacillota</taxon>
        <taxon>Negativicutes</taxon>
        <taxon>Selenomonadales</taxon>
        <taxon>Sporomusaceae</taxon>
        <taxon>Sporomusa</taxon>
    </lineage>
</organism>
<evidence type="ECO:0000313" key="2">
    <source>
        <dbReference type="EMBL" id="CQR71211.1"/>
    </source>
</evidence>
<gene>
    <name evidence="2" type="ORF">SpAn4DRAFT_2189</name>
</gene>
<dbReference type="AlphaFoldDB" id="A0A0U1KV13"/>
<feature type="domain" description="DUF1638" evidence="1">
    <location>
        <begin position="30"/>
        <end position="190"/>
    </location>
</feature>
<dbReference type="Pfam" id="PF07796">
    <property type="entry name" value="DUF1638"/>
    <property type="match status" value="1"/>
</dbReference>